<name>A0A5K1B3I7_9MAGN</name>
<organism evidence="2">
    <name type="scientific">Nymphaea colorata</name>
    <name type="common">pocket water lily</name>
    <dbReference type="NCBI Taxonomy" id="210225"/>
    <lineage>
        <taxon>Eukaryota</taxon>
        <taxon>Viridiplantae</taxon>
        <taxon>Streptophyta</taxon>
        <taxon>Embryophyta</taxon>
        <taxon>Tracheophyta</taxon>
        <taxon>Spermatophyta</taxon>
        <taxon>Magnoliopsida</taxon>
        <taxon>Nymphaeales</taxon>
        <taxon>Nymphaeaceae</taxon>
        <taxon>Nymphaea</taxon>
    </lineage>
</organism>
<feature type="compositionally biased region" description="Basic and acidic residues" evidence="1">
    <location>
        <begin position="1"/>
        <end position="20"/>
    </location>
</feature>
<dbReference type="EMBL" id="LR721781">
    <property type="protein sequence ID" value="VVW08130.1"/>
    <property type="molecule type" value="Genomic_DNA"/>
</dbReference>
<reference evidence="2" key="1">
    <citation type="submission" date="2019-09" db="EMBL/GenBank/DDBJ databases">
        <authorList>
            <person name="Zhang L."/>
        </authorList>
    </citation>
    <scope>NUCLEOTIDE SEQUENCE</scope>
</reference>
<dbReference type="AlphaFoldDB" id="A0A5K1B3I7"/>
<gene>
    <name evidence="2" type="ORF">NYM_LOCUS14876</name>
</gene>
<proteinExistence type="predicted"/>
<evidence type="ECO:0000313" key="2">
    <source>
        <dbReference type="EMBL" id="VVW08130.1"/>
    </source>
</evidence>
<sequence>MGGFKEEDAGAHERGGEWRQYKYAPPLPPPMHILRIIRAIFFFSSLPSSDREEEEETVNTSVVCAIGLRRKIEIRPQSFQEQTEF</sequence>
<protein>
    <submittedName>
        <fullName evidence="2">Uncharacterized protein</fullName>
    </submittedName>
</protein>
<evidence type="ECO:0000256" key="1">
    <source>
        <dbReference type="SAM" id="MobiDB-lite"/>
    </source>
</evidence>
<dbReference type="Gramene" id="NC3G0204740.1">
    <property type="protein sequence ID" value="NC3G0204740.1:cds"/>
    <property type="gene ID" value="NC3G0204740"/>
</dbReference>
<accession>A0A5K1B3I7</accession>
<feature type="region of interest" description="Disordered" evidence="1">
    <location>
        <begin position="1"/>
        <end position="21"/>
    </location>
</feature>